<comment type="subcellular location">
    <subcellularLocation>
        <location evidence="1">Cytoplasm</location>
    </subcellularLocation>
</comment>
<keyword evidence="5" id="KW-0833">Ubl conjugation pathway</keyword>
<keyword evidence="3" id="KW-0813">Transport</keyword>
<dbReference type="PANTHER" id="PTHR12866">
    <property type="entry name" value="UBIQUITIN-LIKE-CONJUGATING ENZYME ATG3"/>
    <property type="match status" value="1"/>
</dbReference>
<evidence type="ECO:0000256" key="4">
    <source>
        <dbReference type="ARBA" id="ARBA00022490"/>
    </source>
</evidence>
<proteinExistence type="inferred from homology"/>
<feature type="region of interest" description="Disordered" evidence="8">
    <location>
        <begin position="139"/>
        <end position="181"/>
    </location>
</feature>
<evidence type="ECO:0000256" key="6">
    <source>
        <dbReference type="ARBA" id="ARBA00022927"/>
    </source>
</evidence>
<dbReference type="Pfam" id="PF03987">
    <property type="entry name" value="Autophagy_act_C"/>
    <property type="match status" value="1"/>
</dbReference>
<protein>
    <submittedName>
        <fullName evidence="9">Autophagy protein 3</fullName>
    </submittedName>
</protein>
<sequence>MCLIDSVELELLFAFIIIFLQRLLFLQLRKNPEEEKQKKKISGGTQEALQNKGKEIALTVKEVPTKSTFVKDGKITPDEFIAAGDRLVMKNPVWTWQGGDADKKMWYLPDNKQFLQVKSIPCRVRASALAAEAKEEMIGGDNDDDWVAPETTNLSAEPTKEAPKASGDEDDEDDGIFDFPDDDDSAVPTTNLYRRYDATICFDLYYLSPKLFLYGYDEDGTTPLTIEQILEDLSEEHAAKTATTLPHPHLGIPWTGIHPCKHSITMKSMIDREAEAGRTLKVEQYMFFFLKFVQTICPTLEIEKTIMSE</sequence>
<evidence type="ECO:0000256" key="2">
    <source>
        <dbReference type="ARBA" id="ARBA00007683"/>
    </source>
</evidence>
<feature type="compositionally biased region" description="Basic and acidic residues" evidence="8">
    <location>
        <begin position="158"/>
        <end position="167"/>
    </location>
</feature>
<accession>A0ABQ9X7I1</accession>
<dbReference type="InterPro" id="IPR007135">
    <property type="entry name" value="Atg3/Atg10"/>
</dbReference>
<comment type="similarity">
    <text evidence="2">Belongs to the ATG3 family.</text>
</comment>
<reference evidence="9 10" key="1">
    <citation type="journal article" date="2022" name="bioRxiv">
        <title>Genomics of Preaxostyla Flagellates Illuminates Evolutionary Transitions and the Path Towards Mitochondrial Loss.</title>
        <authorList>
            <person name="Novak L.V.F."/>
            <person name="Treitli S.C."/>
            <person name="Pyrih J."/>
            <person name="Halakuc P."/>
            <person name="Pipaliya S.V."/>
            <person name="Vacek V."/>
            <person name="Brzon O."/>
            <person name="Soukal P."/>
            <person name="Eme L."/>
            <person name="Dacks J.B."/>
            <person name="Karnkowska A."/>
            <person name="Elias M."/>
            <person name="Hampl V."/>
        </authorList>
    </citation>
    <scope>NUCLEOTIDE SEQUENCE [LARGE SCALE GENOMIC DNA]</scope>
    <source>
        <strain evidence="9">NAU3</strain>
        <tissue evidence="9">Gut</tissue>
    </source>
</reference>
<evidence type="ECO:0000313" key="9">
    <source>
        <dbReference type="EMBL" id="KAK2947811.1"/>
    </source>
</evidence>
<evidence type="ECO:0000256" key="7">
    <source>
        <dbReference type="ARBA" id="ARBA00023006"/>
    </source>
</evidence>
<evidence type="ECO:0000256" key="3">
    <source>
        <dbReference type="ARBA" id="ARBA00022448"/>
    </source>
</evidence>
<name>A0ABQ9X7I1_9EUKA</name>
<evidence type="ECO:0000256" key="1">
    <source>
        <dbReference type="ARBA" id="ARBA00004496"/>
    </source>
</evidence>
<keyword evidence="4" id="KW-0963">Cytoplasm</keyword>
<keyword evidence="6" id="KW-0653">Protein transport</keyword>
<gene>
    <name evidence="9" type="ORF">BLNAU_17231</name>
</gene>
<dbReference type="PANTHER" id="PTHR12866:SF2">
    <property type="entry name" value="UBIQUITIN-LIKE-CONJUGATING ENZYME ATG3"/>
    <property type="match status" value="1"/>
</dbReference>
<feature type="compositionally biased region" description="Acidic residues" evidence="8">
    <location>
        <begin position="168"/>
        <end position="181"/>
    </location>
</feature>
<evidence type="ECO:0000313" key="10">
    <source>
        <dbReference type="Proteomes" id="UP001281761"/>
    </source>
</evidence>
<dbReference type="EMBL" id="JARBJD010000190">
    <property type="protein sequence ID" value="KAK2947811.1"/>
    <property type="molecule type" value="Genomic_DNA"/>
</dbReference>
<organism evidence="9 10">
    <name type="scientific">Blattamonas nauphoetae</name>
    <dbReference type="NCBI Taxonomy" id="2049346"/>
    <lineage>
        <taxon>Eukaryota</taxon>
        <taxon>Metamonada</taxon>
        <taxon>Preaxostyla</taxon>
        <taxon>Oxymonadida</taxon>
        <taxon>Blattamonas</taxon>
    </lineage>
</organism>
<comment type="caution">
    <text evidence="9">The sequence shown here is derived from an EMBL/GenBank/DDBJ whole genome shotgun (WGS) entry which is preliminary data.</text>
</comment>
<keyword evidence="10" id="KW-1185">Reference proteome</keyword>
<keyword evidence="7" id="KW-0072">Autophagy</keyword>
<evidence type="ECO:0000256" key="8">
    <source>
        <dbReference type="SAM" id="MobiDB-lite"/>
    </source>
</evidence>
<dbReference type="Proteomes" id="UP001281761">
    <property type="component" value="Unassembled WGS sequence"/>
</dbReference>
<evidence type="ECO:0000256" key="5">
    <source>
        <dbReference type="ARBA" id="ARBA00022786"/>
    </source>
</evidence>